<reference evidence="1" key="1">
    <citation type="journal article" date="2021" name="Genome Biol. Evol.">
        <title>A High-Quality Reference Genome for a Parasitic Bivalve with Doubly Uniparental Inheritance (Bivalvia: Unionida).</title>
        <authorList>
            <person name="Smith C.H."/>
        </authorList>
    </citation>
    <scope>NUCLEOTIDE SEQUENCE</scope>
    <source>
        <strain evidence="1">CHS0354</strain>
    </source>
</reference>
<name>A0AAE0TJS8_9BIVA</name>
<accession>A0AAE0TJS8</accession>
<comment type="caution">
    <text evidence="1">The sequence shown here is derived from an EMBL/GenBank/DDBJ whole genome shotgun (WGS) entry which is preliminary data.</text>
</comment>
<gene>
    <name evidence="1" type="ORF">CHS0354_018318</name>
</gene>
<evidence type="ECO:0000313" key="1">
    <source>
        <dbReference type="EMBL" id="KAK3611622.1"/>
    </source>
</evidence>
<dbReference type="AlphaFoldDB" id="A0AAE0TJS8"/>
<reference evidence="1" key="3">
    <citation type="submission" date="2023-05" db="EMBL/GenBank/DDBJ databases">
        <authorList>
            <person name="Smith C.H."/>
        </authorList>
    </citation>
    <scope>NUCLEOTIDE SEQUENCE</scope>
    <source>
        <strain evidence="1">CHS0354</strain>
        <tissue evidence="1">Mantle</tissue>
    </source>
</reference>
<organism evidence="1 2">
    <name type="scientific">Potamilus streckersoni</name>
    <dbReference type="NCBI Taxonomy" id="2493646"/>
    <lineage>
        <taxon>Eukaryota</taxon>
        <taxon>Metazoa</taxon>
        <taxon>Spiralia</taxon>
        <taxon>Lophotrochozoa</taxon>
        <taxon>Mollusca</taxon>
        <taxon>Bivalvia</taxon>
        <taxon>Autobranchia</taxon>
        <taxon>Heteroconchia</taxon>
        <taxon>Palaeoheterodonta</taxon>
        <taxon>Unionida</taxon>
        <taxon>Unionoidea</taxon>
        <taxon>Unionidae</taxon>
        <taxon>Ambleminae</taxon>
        <taxon>Lampsilini</taxon>
        <taxon>Potamilus</taxon>
    </lineage>
</organism>
<proteinExistence type="predicted"/>
<evidence type="ECO:0000313" key="2">
    <source>
        <dbReference type="Proteomes" id="UP001195483"/>
    </source>
</evidence>
<protein>
    <submittedName>
        <fullName evidence="1">Uncharacterized protein</fullName>
    </submittedName>
</protein>
<dbReference type="EMBL" id="JAEAOA010001138">
    <property type="protein sequence ID" value="KAK3611622.1"/>
    <property type="molecule type" value="Genomic_DNA"/>
</dbReference>
<sequence>MIACNIALLSKYQGGMCQVSSLGQCKEVIDFEKHGSLRRLPLSTTLWQTVTTDREVQTEEEPEPSTALTTTVALNLTTTEKHGLHQFRKNGTRKDGVRKMA</sequence>
<reference evidence="1" key="2">
    <citation type="journal article" date="2021" name="Genome Biol. Evol.">
        <title>Developing a high-quality reference genome for a parasitic bivalve with doubly uniparental inheritance (Bivalvia: Unionida).</title>
        <authorList>
            <person name="Smith C.H."/>
        </authorList>
    </citation>
    <scope>NUCLEOTIDE SEQUENCE</scope>
    <source>
        <strain evidence="1">CHS0354</strain>
        <tissue evidence="1">Mantle</tissue>
    </source>
</reference>
<dbReference type="Proteomes" id="UP001195483">
    <property type="component" value="Unassembled WGS sequence"/>
</dbReference>
<keyword evidence="2" id="KW-1185">Reference proteome</keyword>